<dbReference type="HAMAP" id="MF_00969">
    <property type="entry name" value="TRCF"/>
    <property type="match status" value="1"/>
</dbReference>
<dbReference type="InterPro" id="IPR027417">
    <property type="entry name" value="P-loop_NTPase"/>
</dbReference>
<keyword evidence="7 9" id="KW-0238">DNA-binding</keyword>
<dbReference type="InterPro" id="IPR041471">
    <property type="entry name" value="UvrB_inter"/>
</dbReference>
<evidence type="ECO:0000256" key="3">
    <source>
        <dbReference type="ARBA" id="ARBA00022763"/>
    </source>
</evidence>
<evidence type="ECO:0000256" key="2">
    <source>
        <dbReference type="ARBA" id="ARBA00022741"/>
    </source>
</evidence>
<dbReference type="GO" id="GO:0016787">
    <property type="term" value="F:hydrolase activity"/>
    <property type="evidence" value="ECO:0007669"/>
    <property type="project" value="UniProtKB-KW"/>
</dbReference>
<dbReference type="NCBIfam" id="TIGR00580">
    <property type="entry name" value="mfd"/>
    <property type="match status" value="1"/>
</dbReference>
<organism evidence="12">
    <name type="scientific">Candidatus Tisiphia endosymbiont of Sergentomyia squamirostris</name>
    <dbReference type="NCBI Taxonomy" id="3113639"/>
    <lineage>
        <taxon>Bacteria</taxon>
        <taxon>Pseudomonadati</taxon>
        <taxon>Pseudomonadota</taxon>
        <taxon>Alphaproteobacteria</taxon>
        <taxon>Rickettsiales</taxon>
        <taxon>Rickettsiaceae</taxon>
        <taxon>Rickettsieae</taxon>
        <taxon>Candidatus Tisiphia</taxon>
    </lineage>
</organism>
<protein>
    <recommendedName>
        <fullName evidence="9">Transcription-repair-coupling factor</fullName>
        <shortName evidence="9">TRCF</shortName>
        <ecNumber evidence="9">3.6.4.-</ecNumber>
    </recommendedName>
</protein>
<evidence type="ECO:0000259" key="11">
    <source>
        <dbReference type="PROSITE" id="PS51194"/>
    </source>
</evidence>
<dbReference type="PROSITE" id="PS51192">
    <property type="entry name" value="HELICASE_ATP_BIND_1"/>
    <property type="match status" value="1"/>
</dbReference>
<evidence type="ECO:0000256" key="5">
    <source>
        <dbReference type="ARBA" id="ARBA00022806"/>
    </source>
</evidence>
<dbReference type="SMART" id="SM00490">
    <property type="entry name" value="HELICc"/>
    <property type="match status" value="1"/>
</dbReference>
<dbReference type="GO" id="GO:0003678">
    <property type="term" value="F:DNA helicase activity"/>
    <property type="evidence" value="ECO:0007669"/>
    <property type="project" value="TreeGrafter"/>
</dbReference>
<dbReference type="InterPro" id="IPR001650">
    <property type="entry name" value="Helicase_C-like"/>
</dbReference>
<dbReference type="InterPro" id="IPR005118">
    <property type="entry name" value="TRCF_C"/>
</dbReference>
<dbReference type="CDD" id="cd17991">
    <property type="entry name" value="DEXHc_TRCF"/>
    <property type="match status" value="1"/>
</dbReference>
<dbReference type="SUPFAM" id="SSF143517">
    <property type="entry name" value="TRCF domain-like"/>
    <property type="match status" value="1"/>
</dbReference>
<dbReference type="Pfam" id="PF17757">
    <property type="entry name" value="UvrB_inter"/>
    <property type="match status" value="1"/>
</dbReference>
<dbReference type="GO" id="GO:0003684">
    <property type="term" value="F:damaged DNA binding"/>
    <property type="evidence" value="ECO:0007669"/>
    <property type="project" value="InterPro"/>
</dbReference>
<dbReference type="InterPro" id="IPR036101">
    <property type="entry name" value="CarD-like/TRCF_RID_sf"/>
</dbReference>
<comment type="similarity">
    <text evidence="9">In the C-terminal section; belongs to the helicase family. RecG subfamily.</text>
</comment>
<dbReference type="Gene3D" id="3.90.1150.50">
    <property type="entry name" value="Transcription-repair-coupling factor, D7 domain"/>
    <property type="match status" value="1"/>
</dbReference>
<dbReference type="EC" id="3.6.4.-" evidence="9"/>
<dbReference type="GO" id="GO:0006355">
    <property type="term" value="P:regulation of DNA-templated transcription"/>
    <property type="evidence" value="ECO:0007669"/>
    <property type="project" value="UniProtKB-UniRule"/>
</dbReference>
<proteinExistence type="inferred from homology"/>
<dbReference type="SUPFAM" id="SSF141259">
    <property type="entry name" value="CarD-like"/>
    <property type="match status" value="1"/>
</dbReference>
<dbReference type="Pfam" id="PF03461">
    <property type="entry name" value="TRCF"/>
    <property type="match status" value="1"/>
</dbReference>
<evidence type="ECO:0000256" key="1">
    <source>
        <dbReference type="ARBA" id="ARBA00022490"/>
    </source>
</evidence>
<evidence type="ECO:0000256" key="6">
    <source>
        <dbReference type="ARBA" id="ARBA00022840"/>
    </source>
</evidence>
<accession>A0AAT9G7A0</accession>
<evidence type="ECO:0000256" key="4">
    <source>
        <dbReference type="ARBA" id="ARBA00022801"/>
    </source>
</evidence>
<keyword evidence="3 9" id="KW-0227">DNA damage</keyword>
<dbReference type="PROSITE" id="PS51194">
    <property type="entry name" value="HELICASE_CTER"/>
    <property type="match status" value="1"/>
</dbReference>
<dbReference type="SMART" id="SM01058">
    <property type="entry name" value="CarD_TRCF"/>
    <property type="match status" value="1"/>
</dbReference>
<dbReference type="Gene3D" id="3.40.50.300">
    <property type="entry name" value="P-loop containing nucleotide triphosphate hydrolases"/>
    <property type="match status" value="2"/>
</dbReference>
<dbReference type="InterPro" id="IPR004576">
    <property type="entry name" value="Mfd"/>
</dbReference>
<dbReference type="InterPro" id="IPR014001">
    <property type="entry name" value="Helicase_ATP-bd"/>
</dbReference>
<name>A0AAT9G7A0_9RICK</name>
<dbReference type="PANTHER" id="PTHR47964">
    <property type="entry name" value="ATP-DEPENDENT DNA HELICASE HOMOLOG RECG, CHLOROPLASTIC"/>
    <property type="match status" value="1"/>
</dbReference>
<dbReference type="PANTHER" id="PTHR47964:SF1">
    <property type="entry name" value="ATP-DEPENDENT DNA HELICASE HOMOLOG RECG, CHLOROPLASTIC"/>
    <property type="match status" value="1"/>
</dbReference>
<dbReference type="Gene3D" id="3.30.2060.10">
    <property type="entry name" value="Penicillin-binding protein 1b domain"/>
    <property type="match status" value="1"/>
</dbReference>
<dbReference type="Gene3D" id="2.40.10.170">
    <property type="match status" value="1"/>
</dbReference>
<dbReference type="AlphaFoldDB" id="A0AAT9G7A0"/>
<evidence type="ECO:0000256" key="8">
    <source>
        <dbReference type="ARBA" id="ARBA00023204"/>
    </source>
</evidence>
<sequence length="1126" mass="128081">MIQQPLPLSAKSFFASEYFSNNPTKNILLIFASEDDAINSHKQLLFFVQSIKTSNILYFPSFDTIPYDRISPQSNILSERANALSYLATNNEKKLVVTNAVNLLSKLPPSEFLVKSFLKLHNKMKFSAGKLAEFLVHNGFTRSSSSIDIGEFSVRGEIVDIILPGYKGYRINFSWDHIESIREFDIDSQISTNSCTELIINSASEVILNLETIKNFRDNYLKAFGVNYVNSPLYESVIEGKKFQGYEHLSPLFYNSFSSLINYLDDPIIIYDNLSLQSIIEQENNYTDLYRSRIESNKIKLNTFYPALPPEQIYFTSQEIQTLLEQDKNILISPEDSSYAYSLEKIIATSFIEDKTVFDKLFEIIENNNTKIPIIFCQSKSNLERLKSLINIYSREYIEIDNLQQAKIGVINLAYVQLSQGFYSDKYLFIAAHDILGKSAVNVRQQSAKRKLKNILMELDNLGEGELVVHKDHGIGQFLNVETLDVKGKAHDFLKILYENNDKLYIPVENIELIKKYGSSEAQLAKLGSSSWQRSKAKLKNRITEIAEQLLAIAAKRKLTVINPIEFDHAEYDKFCRRFKYTETEDQLNAINDIRKDFDSGLLMDRLICGDVGFGKTEVAIRATFMVAKSNCDVPPQVAIVVPTTILGKQHYLRFHKRFKDLELNIVQLSSIVTNSEAKIVKEQIKNGTANIIIGTHALLSKNIEFSNLRLLIIDEEQHFGVAQKEHLKKLRTTMHVLSLSATPIPRTMQMSMVGLKDLSIIATPPIDRLEVRTIVMPFDSVSIRDALLRERFRGGRSFYVVPRIKDIPDIERYLQTIVPELKYKVAHGQMPATKVDEIMSEFCDGKLDILVSTTIIESGIDIAEANTMIIHKSDKLGLSQLYQLRGRIGRSKVRGYAYLTLANYNKMTAHSIKRLEIMQSSCTLGSGFTIASHDMDLRGFGNLVGEEQSGQIKEVGVELYQEMLDEQIAILKDEVIEQPKAFVPVINLGLPVFISDNYIADSALKLSLYRRVGNLIDNIDIENFKDEMVDRFGPIPSEFNNLLNIVKIKHKCSKLNIENLDSGDRGFVLKFYKESDIADKIRNFVIKYPQQTKIKPDTKLVFTKTLVGKDIIEEANSLLEQLLVA</sequence>
<keyword evidence="4 9" id="KW-0378">Hydrolase</keyword>
<dbReference type="Gene3D" id="3.40.50.11180">
    <property type="match status" value="1"/>
</dbReference>
<dbReference type="Pfam" id="PF00270">
    <property type="entry name" value="DEAD"/>
    <property type="match status" value="1"/>
</dbReference>
<comment type="function">
    <text evidence="9">Couples transcription and DNA repair by recognizing RNA polymerase (RNAP) stalled at DNA lesions. Mediates ATP-dependent release of RNAP and its truncated transcript from the DNA, and recruitment of nucleotide excision repair machinery to the damaged site.</text>
</comment>
<feature type="domain" description="Helicase ATP-binding" evidence="10">
    <location>
        <begin position="597"/>
        <end position="762"/>
    </location>
</feature>
<evidence type="ECO:0000259" key="10">
    <source>
        <dbReference type="PROSITE" id="PS51192"/>
    </source>
</evidence>
<dbReference type="GO" id="GO:0005737">
    <property type="term" value="C:cytoplasm"/>
    <property type="evidence" value="ECO:0007669"/>
    <property type="project" value="UniProtKB-SubCell"/>
</dbReference>
<reference evidence="12" key="1">
    <citation type="submission" date="2024-01" db="EMBL/GenBank/DDBJ databases">
        <title>Sequencing the genomes of a sandfly, Sergentomyia squamirostris, and its two endosymbionts.</title>
        <authorList>
            <person name="Itokawa K."/>
            <person name="Sanjoba C."/>
        </authorList>
    </citation>
    <scope>NUCLEOTIDE SEQUENCE</scope>
    <source>
        <strain evidence="12">RiSSQ</strain>
    </source>
</reference>
<dbReference type="InterPro" id="IPR037235">
    <property type="entry name" value="TRCF-like_C_D7"/>
</dbReference>
<keyword evidence="1 9" id="KW-0963">Cytoplasm</keyword>
<dbReference type="InterPro" id="IPR003711">
    <property type="entry name" value="CarD-like/TRCF_RID"/>
</dbReference>
<keyword evidence="5" id="KW-0347">Helicase</keyword>
<dbReference type="EMBL" id="AP029170">
    <property type="protein sequence ID" value="BFD45658.1"/>
    <property type="molecule type" value="Genomic_DNA"/>
</dbReference>
<dbReference type="Pfam" id="PF00271">
    <property type="entry name" value="Helicase_C"/>
    <property type="match status" value="1"/>
</dbReference>
<comment type="similarity">
    <text evidence="9">In the N-terminal section; belongs to the UvrB family.</text>
</comment>
<dbReference type="GO" id="GO:0000716">
    <property type="term" value="P:transcription-coupled nucleotide-excision repair, DNA damage recognition"/>
    <property type="evidence" value="ECO:0007669"/>
    <property type="project" value="UniProtKB-UniRule"/>
</dbReference>
<comment type="subcellular location">
    <subcellularLocation>
        <location evidence="9">Cytoplasm</location>
    </subcellularLocation>
</comment>
<dbReference type="GO" id="GO:0005524">
    <property type="term" value="F:ATP binding"/>
    <property type="evidence" value="ECO:0007669"/>
    <property type="project" value="UniProtKB-UniRule"/>
</dbReference>
<dbReference type="InterPro" id="IPR011545">
    <property type="entry name" value="DEAD/DEAH_box_helicase_dom"/>
</dbReference>
<evidence type="ECO:0000256" key="7">
    <source>
        <dbReference type="ARBA" id="ARBA00023125"/>
    </source>
</evidence>
<keyword evidence="8 9" id="KW-0234">DNA repair</keyword>
<dbReference type="SMART" id="SM00487">
    <property type="entry name" value="DEXDc"/>
    <property type="match status" value="1"/>
</dbReference>
<evidence type="ECO:0000313" key="12">
    <source>
        <dbReference type="EMBL" id="BFD45658.1"/>
    </source>
</evidence>
<dbReference type="InterPro" id="IPR047112">
    <property type="entry name" value="RecG/Mfd"/>
</dbReference>
<keyword evidence="6 9" id="KW-0067">ATP-binding</keyword>
<dbReference type="Pfam" id="PF02559">
    <property type="entry name" value="CarD_TRCF_RID"/>
    <property type="match status" value="1"/>
</dbReference>
<dbReference type="SUPFAM" id="SSF52540">
    <property type="entry name" value="P-loop containing nucleoside triphosphate hydrolases"/>
    <property type="match status" value="4"/>
</dbReference>
<dbReference type="SMART" id="SM00982">
    <property type="entry name" value="TRCF"/>
    <property type="match status" value="1"/>
</dbReference>
<gene>
    <name evidence="9 12" type="primary">mfd</name>
    <name evidence="12" type="ORF">DMENIID0002_03040</name>
</gene>
<evidence type="ECO:0000256" key="9">
    <source>
        <dbReference type="HAMAP-Rule" id="MF_00969"/>
    </source>
</evidence>
<keyword evidence="2 9" id="KW-0547">Nucleotide-binding</keyword>
<feature type="domain" description="Helicase C-terminal" evidence="11">
    <location>
        <begin position="783"/>
        <end position="937"/>
    </location>
</feature>